<dbReference type="EMBL" id="UGGP01000001">
    <property type="protein sequence ID" value="STO07925.1"/>
    <property type="molecule type" value="Genomic_DNA"/>
</dbReference>
<keyword evidence="1" id="KW-0812">Transmembrane</keyword>
<name>A0A377FTZ0_9BACL</name>
<feature type="transmembrane region" description="Helical" evidence="1">
    <location>
        <begin position="12"/>
        <end position="30"/>
    </location>
</feature>
<evidence type="ECO:0000256" key="1">
    <source>
        <dbReference type="SAM" id="Phobius"/>
    </source>
</evidence>
<reference evidence="2 3" key="1">
    <citation type="submission" date="2018-06" db="EMBL/GenBank/DDBJ databases">
        <authorList>
            <consortium name="Pathogen Informatics"/>
            <person name="Doyle S."/>
        </authorList>
    </citation>
    <scope>NUCLEOTIDE SEQUENCE [LARGE SCALE GENOMIC DNA]</scope>
    <source>
        <strain evidence="2 3">NCTC13163</strain>
    </source>
</reference>
<accession>A0A377FTZ0</accession>
<evidence type="ECO:0000313" key="3">
    <source>
        <dbReference type="Proteomes" id="UP000254060"/>
    </source>
</evidence>
<gene>
    <name evidence="2" type="ORF">NCTC13163_01286</name>
</gene>
<sequence length="107" mass="12101">MGEYINLVEIGMFLFIGLLFMGLHIFFIVRRYLRTRYAMVGVLASSVWPALMIVLSVQNIELVPALTSERVTAEAVIAWSIALSTAFMLLIPAGVFLVRMYRLSRET</sequence>
<dbReference type="RefSeq" id="WP_029334824.1">
    <property type="nucleotide sequence ID" value="NZ_UGGP01000001.1"/>
</dbReference>
<keyword evidence="1" id="KW-1133">Transmembrane helix</keyword>
<feature type="transmembrane region" description="Helical" evidence="1">
    <location>
        <begin position="77"/>
        <end position="98"/>
    </location>
</feature>
<dbReference type="AlphaFoldDB" id="A0A377FTZ0"/>
<proteinExistence type="predicted"/>
<protein>
    <submittedName>
        <fullName evidence="2">Uncharacterized protein</fullName>
    </submittedName>
</protein>
<dbReference type="Proteomes" id="UP000254060">
    <property type="component" value="Unassembled WGS sequence"/>
</dbReference>
<feature type="transmembrane region" description="Helical" evidence="1">
    <location>
        <begin position="37"/>
        <end position="57"/>
    </location>
</feature>
<keyword evidence="1" id="KW-0472">Membrane</keyword>
<dbReference type="STRING" id="1397694.GCA_000702585_01790"/>
<organism evidence="2 3">
    <name type="scientific">Exiguobacterium aurantiacum</name>
    <dbReference type="NCBI Taxonomy" id="33987"/>
    <lineage>
        <taxon>Bacteria</taxon>
        <taxon>Bacillati</taxon>
        <taxon>Bacillota</taxon>
        <taxon>Bacilli</taxon>
        <taxon>Bacillales</taxon>
        <taxon>Bacillales Family XII. Incertae Sedis</taxon>
        <taxon>Exiguobacterium</taxon>
    </lineage>
</organism>
<evidence type="ECO:0000313" key="2">
    <source>
        <dbReference type="EMBL" id="STO07925.1"/>
    </source>
</evidence>
<dbReference type="OrthoDB" id="2353669at2"/>